<feature type="signal peptide" evidence="7">
    <location>
        <begin position="1"/>
        <end position="27"/>
    </location>
</feature>
<dbReference type="PANTHER" id="PTHR47033:SF1">
    <property type="entry name" value="CYSTATIN-M"/>
    <property type="match status" value="1"/>
</dbReference>
<keyword evidence="7" id="KW-0732">Signal</keyword>
<evidence type="ECO:0000256" key="5">
    <source>
        <dbReference type="ARBA" id="ARBA00022704"/>
    </source>
</evidence>
<reference evidence="9" key="2">
    <citation type="submission" date="2017-11" db="EMBL/GenBank/DDBJ databases">
        <title>Coralsnake Venomics: Analyses of Venom Gland Transcriptomes and Proteomes of Six Brazilian Taxa.</title>
        <authorList>
            <person name="Aird S.D."/>
            <person name="Jorge da Silva N."/>
            <person name="Qiu L."/>
            <person name="Villar-Briones A."/>
            <person name="Aparecida-Saddi V."/>
            <person name="Campos-Telles M.P."/>
            <person name="Grau M."/>
            <person name="Mikheyev A.S."/>
        </authorList>
    </citation>
    <scope>NUCLEOTIDE SEQUENCE</scope>
    <source>
        <tissue evidence="9">Venom_gland</tissue>
    </source>
</reference>
<dbReference type="InterPro" id="IPR000010">
    <property type="entry name" value="Cystatin_dom"/>
</dbReference>
<evidence type="ECO:0000259" key="8">
    <source>
        <dbReference type="Pfam" id="PF00031"/>
    </source>
</evidence>
<evidence type="ECO:0000256" key="4">
    <source>
        <dbReference type="ARBA" id="ARBA00022690"/>
    </source>
</evidence>
<evidence type="ECO:0000256" key="1">
    <source>
        <dbReference type="ARBA" id="ARBA00004613"/>
    </source>
</evidence>
<dbReference type="CDD" id="cd00042">
    <property type="entry name" value="CY"/>
    <property type="match status" value="1"/>
</dbReference>
<dbReference type="AlphaFoldDB" id="A0A2D4LIF6"/>
<comment type="similarity">
    <text evidence="2">Belongs to the cystatin family.</text>
</comment>
<accession>A0A2D4LIF6</accession>
<feature type="domain" description="Cystatin" evidence="8">
    <location>
        <begin position="35"/>
        <end position="107"/>
    </location>
</feature>
<dbReference type="SUPFAM" id="SSF54403">
    <property type="entry name" value="Cystatin/monellin"/>
    <property type="match status" value="1"/>
</dbReference>
<keyword evidence="4" id="KW-0646">Protease inhibitor</keyword>
<proteinExistence type="inferred from homology"/>
<dbReference type="Pfam" id="PF00031">
    <property type="entry name" value="Cystatin"/>
    <property type="match status" value="1"/>
</dbReference>
<evidence type="ECO:0000313" key="9">
    <source>
        <dbReference type="EMBL" id="LAB20553.1"/>
    </source>
</evidence>
<keyword evidence="5" id="KW-0789">Thiol protease inhibitor</keyword>
<sequence length="142" mass="16465">MGRSRLPFPSLLGLFGALLMLSPELLMVNTEYLYDAPYDDPGVKEALAFAVEQYNLNREDSANYFKVFRVLKTQWKIIQVEYHFMVDLVKTRCKKKVGKIKKYKKIQQCKQLPGNQERPNCYFAVVPGTVPFEMQFKITACV</sequence>
<protein>
    <recommendedName>
        <fullName evidence="8">Cystatin domain-containing protein</fullName>
    </recommendedName>
</protein>
<dbReference type="EMBL" id="IACM01015364">
    <property type="protein sequence ID" value="LAB20553.1"/>
    <property type="molecule type" value="Transcribed_RNA"/>
</dbReference>
<evidence type="ECO:0000256" key="3">
    <source>
        <dbReference type="ARBA" id="ARBA00022525"/>
    </source>
</evidence>
<dbReference type="PANTHER" id="PTHR47033">
    <property type="entry name" value="CYSTATIN-M"/>
    <property type="match status" value="1"/>
</dbReference>
<evidence type="ECO:0000256" key="7">
    <source>
        <dbReference type="SAM" id="SignalP"/>
    </source>
</evidence>
<keyword evidence="6" id="KW-1015">Disulfide bond</keyword>
<dbReference type="GO" id="GO:0070062">
    <property type="term" value="C:extracellular exosome"/>
    <property type="evidence" value="ECO:0007669"/>
    <property type="project" value="TreeGrafter"/>
</dbReference>
<name>A0A2D4LIF6_9SAUR</name>
<evidence type="ECO:0000256" key="2">
    <source>
        <dbReference type="ARBA" id="ARBA00009403"/>
    </source>
</evidence>
<comment type="subcellular location">
    <subcellularLocation>
        <location evidence="1">Secreted</location>
    </subcellularLocation>
</comment>
<keyword evidence="3" id="KW-0964">Secreted</keyword>
<reference evidence="9" key="1">
    <citation type="submission" date="2017-07" db="EMBL/GenBank/DDBJ databases">
        <authorList>
            <person name="Mikheyev A."/>
            <person name="Grau M."/>
        </authorList>
    </citation>
    <scope>NUCLEOTIDE SEQUENCE</scope>
    <source>
        <tissue evidence="9">Venom_gland</tissue>
    </source>
</reference>
<feature type="chain" id="PRO_5018755570" description="Cystatin domain-containing protein" evidence="7">
    <location>
        <begin position="28"/>
        <end position="142"/>
    </location>
</feature>
<evidence type="ECO:0000256" key="6">
    <source>
        <dbReference type="ARBA" id="ARBA00023157"/>
    </source>
</evidence>
<dbReference type="Gene3D" id="3.10.450.10">
    <property type="match status" value="1"/>
</dbReference>
<dbReference type="InterPro" id="IPR046350">
    <property type="entry name" value="Cystatin_sf"/>
</dbReference>
<organism evidence="9">
    <name type="scientific">Micrurus spixii</name>
    <name type="common">Amazon coral snake</name>
    <dbReference type="NCBI Taxonomy" id="129469"/>
    <lineage>
        <taxon>Eukaryota</taxon>
        <taxon>Metazoa</taxon>
        <taxon>Chordata</taxon>
        <taxon>Craniata</taxon>
        <taxon>Vertebrata</taxon>
        <taxon>Euteleostomi</taxon>
        <taxon>Lepidosauria</taxon>
        <taxon>Squamata</taxon>
        <taxon>Bifurcata</taxon>
        <taxon>Unidentata</taxon>
        <taxon>Episquamata</taxon>
        <taxon>Toxicofera</taxon>
        <taxon>Serpentes</taxon>
        <taxon>Colubroidea</taxon>
        <taxon>Elapidae</taxon>
        <taxon>Elapinae</taxon>
        <taxon>Micrurus</taxon>
    </lineage>
</organism>
<dbReference type="GO" id="GO:0004869">
    <property type="term" value="F:cysteine-type endopeptidase inhibitor activity"/>
    <property type="evidence" value="ECO:0007669"/>
    <property type="project" value="UniProtKB-KW"/>
</dbReference>